<protein>
    <submittedName>
        <fullName evidence="1">DUF4127 family protein</fullName>
    </submittedName>
</protein>
<dbReference type="Pfam" id="PF13552">
    <property type="entry name" value="DUF4127"/>
    <property type="match status" value="1"/>
</dbReference>
<keyword evidence="2" id="KW-1185">Reference proteome</keyword>
<name>A0A844FSK5_9FIRM</name>
<gene>
    <name evidence="1" type="ORF">FYJ79_04735</name>
</gene>
<dbReference type="AlphaFoldDB" id="A0A844FSK5"/>
<accession>A0A844FSK5</accession>
<sequence length="495" mass="58004">MKTLFLPLDERPCNADFPRMLANTNQQLTLLMPESKILAHKRKAADFEGIKAYLLEHCQEADNAVISLDMLLYGGLIPSRLHHLDIVELENRLDVISMLKIHNPQLKIYAFQCIMRCPQYNSSEEEPDYYEDYGYALFRKSYLEDKEVRDTLTKQEQDELHSIHIPQEYEKDYESRRHTNVQMNAKTLELLEKHMIDFLVIPQDDSSPYGYTAMDQKKILAQVKEKHLEYRCMVYPGADEVGMSLLTRAYNTFYNRQLSIYPLYASILGPTIIPRYEDRPMYESLKSHIQVTGAKMAHSIEDADAILAINCPGKYMQESFDDVKDITYTSYRNLMSFALMIDDFIKKGYKVGLCDSAYSNGGDIDLITYLDYFDILDKLYAYAGWNTNCNTLGTVLSQMQLAEDIPLNNNIYRYIEDVFYQADVRKYVVEHDLKELGLSYYDFKDQQDVVEERISHYLLEHYNRLKLSQHYPIQQLKVSMPWKRMFEIGMKVTMK</sequence>
<reference evidence="1 2" key="1">
    <citation type="submission" date="2019-08" db="EMBL/GenBank/DDBJ databases">
        <title>In-depth cultivation of the pig gut microbiome towards novel bacterial diversity and tailored functional studies.</title>
        <authorList>
            <person name="Wylensek D."/>
            <person name="Hitch T.C.A."/>
            <person name="Clavel T."/>
        </authorList>
    </citation>
    <scope>NUCLEOTIDE SEQUENCE [LARGE SCALE GENOMIC DNA]</scope>
    <source>
        <strain evidence="1 2">CA-Schmier-601-WT-3</strain>
    </source>
</reference>
<organism evidence="1 2">
    <name type="scientific">Sharpea porci</name>
    <dbReference type="NCBI Taxonomy" id="2652286"/>
    <lineage>
        <taxon>Bacteria</taxon>
        <taxon>Bacillati</taxon>
        <taxon>Bacillota</taxon>
        <taxon>Erysipelotrichia</taxon>
        <taxon>Erysipelotrichales</taxon>
        <taxon>Coprobacillaceae</taxon>
        <taxon>Sharpea</taxon>
    </lineage>
</organism>
<dbReference type="RefSeq" id="WP_154514980.1">
    <property type="nucleotide sequence ID" value="NZ_VUNM01000007.1"/>
</dbReference>
<evidence type="ECO:0000313" key="1">
    <source>
        <dbReference type="EMBL" id="MST88887.1"/>
    </source>
</evidence>
<dbReference type="Proteomes" id="UP000442619">
    <property type="component" value="Unassembled WGS sequence"/>
</dbReference>
<evidence type="ECO:0000313" key="2">
    <source>
        <dbReference type="Proteomes" id="UP000442619"/>
    </source>
</evidence>
<dbReference type="InterPro" id="IPR025394">
    <property type="entry name" value="DUF4127"/>
</dbReference>
<proteinExistence type="predicted"/>
<dbReference type="EMBL" id="VUNM01000007">
    <property type="protein sequence ID" value="MST88887.1"/>
    <property type="molecule type" value="Genomic_DNA"/>
</dbReference>
<comment type="caution">
    <text evidence="1">The sequence shown here is derived from an EMBL/GenBank/DDBJ whole genome shotgun (WGS) entry which is preliminary data.</text>
</comment>